<name>A0A8J2YBV0_9RHOB</name>
<protein>
    <recommendedName>
        <fullName evidence="3">SCP2 domain-containing protein</fullName>
    </recommendedName>
</protein>
<proteinExistence type="predicted"/>
<dbReference type="EMBL" id="BMCP01000001">
    <property type="protein sequence ID" value="GGE34555.1"/>
    <property type="molecule type" value="Genomic_DNA"/>
</dbReference>
<gene>
    <name evidence="1" type="ORF">GCM10007276_09970</name>
</gene>
<dbReference type="Proteomes" id="UP000602745">
    <property type="component" value="Unassembled WGS sequence"/>
</dbReference>
<accession>A0A8J2YBV0</accession>
<sequence>MSIEGALRTFMADAVNASPPLVQRGTLLNTVFLMGIGDESFYVTVRDGRIESIETREKPLQAVSFSVKGGIDAWNDFWQPVPKPGSYDILGLAKVKRMTIEGDIKVLMTHLRYIKEVLAAPRGKMGALHG</sequence>
<evidence type="ECO:0008006" key="3">
    <source>
        <dbReference type="Google" id="ProtNLM"/>
    </source>
</evidence>
<dbReference type="AlphaFoldDB" id="A0A8J2YBV0"/>
<keyword evidence="2" id="KW-1185">Reference proteome</keyword>
<comment type="caution">
    <text evidence="1">The sequence shown here is derived from an EMBL/GenBank/DDBJ whole genome shotgun (WGS) entry which is preliminary data.</text>
</comment>
<dbReference type="RefSeq" id="WP_188408564.1">
    <property type="nucleotide sequence ID" value="NZ_BMCP01000001.1"/>
</dbReference>
<reference evidence="1" key="1">
    <citation type="journal article" date="2014" name="Int. J. Syst. Evol. Microbiol.">
        <title>Complete genome sequence of Corynebacterium casei LMG S-19264T (=DSM 44701T), isolated from a smear-ripened cheese.</title>
        <authorList>
            <consortium name="US DOE Joint Genome Institute (JGI-PGF)"/>
            <person name="Walter F."/>
            <person name="Albersmeier A."/>
            <person name="Kalinowski J."/>
            <person name="Ruckert C."/>
        </authorList>
    </citation>
    <scope>NUCLEOTIDE SEQUENCE</scope>
    <source>
        <strain evidence="1">CCM 7684</strain>
    </source>
</reference>
<evidence type="ECO:0000313" key="1">
    <source>
        <dbReference type="EMBL" id="GGE34555.1"/>
    </source>
</evidence>
<evidence type="ECO:0000313" key="2">
    <source>
        <dbReference type="Proteomes" id="UP000602745"/>
    </source>
</evidence>
<reference evidence="1" key="2">
    <citation type="submission" date="2020-09" db="EMBL/GenBank/DDBJ databases">
        <authorList>
            <person name="Sun Q."/>
            <person name="Sedlacek I."/>
        </authorList>
    </citation>
    <scope>NUCLEOTIDE SEQUENCE</scope>
    <source>
        <strain evidence="1">CCM 7684</strain>
    </source>
</reference>
<organism evidence="1 2">
    <name type="scientific">Agaricicola taiwanensis</name>
    <dbReference type="NCBI Taxonomy" id="591372"/>
    <lineage>
        <taxon>Bacteria</taxon>
        <taxon>Pseudomonadati</taxon>
        <taxon>Pseudomonadota</taxon>
        <taxon>Alphaproteobacteria</taxon>
        <taxon>Rhodobacterales</taxon>
        <taxon>Paracoccaceae</taxon>
        <taxon>Agaricicola</taxon>
    </lineage>
</organism>